<accession>A0AAE7WEJ2</accession>
<evidence type="ECO:0000313" key="1">
    <source>
        <dbReference type="EMBL" id="QYI86552.1"/>
    </source>
</evidence>
<keyword evidence="2" id="KW-1185">Reference proteome</keyword>
<dbReference type="Proteomes" id="UP000827296">
    <property type="component" value="Segment"/>
</dbReference>
<organism evidence="1 2">
    <name type="scientific">Enterococcus phage SSsP-1</name>
    <dbReference type="NCBI Taxonomy" id="2859527"/>
    <lineage>
        <taxon>Viruses</taxon>
        <taxon>Duplodnaviria</taxon>
        <taxon>Heunggongvirae</taxon>
        <taxon>Uroviricota</taxon>
        <taxon>Caudoviricetes</taxon>
        <taxon>Saphexavirus</taxon>
        <taxon>Saphexavirus SSsP1</taxon>
    </lineage>
</organism>
<protein>
    <submittedName>
        <fullName evidence="1">Uncharacterized protein</fullName>
    </submittedName>
</protein>
<name>A0AAE7WEJ2_9CAUD</name>
<reference evidence="1 2" key="1">
    <citation type="journal article" date="2022" name="Viruses">
        <title>Two Novel Lytic Bacteriophages Infecting Enterococcus spp. Are Promising Candidates for Targeted Antibacterial Therapy.</title>
        <authorList>
            <person name="Tkachev P.V."/>
            <person name="Pchelin I.M."/>
            <person name="Azarov D.V."/>
            <person name="Gorshkov A.N."/>
            <person name="Shamova O.V."/>
            <person name="Dmitriev A.V."/>
            <person name="Goncharov A.E."/>
        </authorList>
    </citation>
    <scope>NUCLEOTIDE SEQUENCE [LARGE SCALE GENOMIC DNA]</scope>
</reference>
<sequence>MKYTKKDLKEGMKLRVIDGADFDFWEEGSVHEVIKLFGKLVIDDDDELGRGIRNSDDILNYLNLEYPVKMEVVEEGIMKSTRERLTIDNIKEGMKVVCVKNAYEPHRYFTVGKEYEVVMDNWGELGIEEDDKGQPDKFIWDTAIFNEDQFVFEILEEPSEKAALKALDSKIRELNNHQLELFQKRDRINEQAIQLGSKARRLEEAKALIEKYI</sequence>
<proteinExistence type="predicted"/>
<dbReference type="EMBL" id="MZ333457">
    <property type="protein sequence ID" value="QYI86552.1"/>
    <property type="molecule type" value="Genomic_DNA"/>
</dbReference>
<evidence type="ECO:0000313" key="2">
    <source>
        <dbReference type="Proteomes" id="UP000827296"/>
    </source>
</evidence>